<protein>
    <submittedName>
        <fullName evidence="2">Uncharacterized protein</fullName>
    </submittedName>
</protein>
<keyword evidence="3" id="KW-1185">Reference proteome</keyword>
<evidence type="ECO:0000313" key="3">
    <source>
        <dbReference type="Proteomes" id="UP001056535"/>
    </source>
</evidence>
<evidence type="ECO:0000313" key="2">
    <source>
        <dbReference type="EMBL" id="USQ75176.1"/>
    </source>
</evidence>
<name>A0ABY4YEG8_9MICO</name>
<reference evidence="2" key="1">
    <citation type="submission" date="2022-06" db="EMBL/GenBank/DDBJ databases">
        <title>Ornithinimicrobium JY.X270.</title>
        <authorList>
            <person name="Huang Y."/>
        </authorList>
    </citation>
    <scope>NUCLEOTIDE SEQUENCE</scope>
    <source>
        <strain evidence="2">JY.X270</strain>
    </source>
</reference>
<dbReference type="Proteomes" id="UP001056535">
    <property type="component" value="Chromosome"/>
</dbReference>
<evidence type="ECO:0000256" key="1">
    <source>
        <dbReference type="SAM" id="MobiDB-lite"/>
    </source>
</evidence>
<gene>
    <name evidence="2" type="ORF">NF557_11085</name>
</gene>
<accession>A0ABY4YEG8</accession>
<proteinExistence type="predicted"/>
<sequence length="140" mass="15906">MDRAAEAEYRREYLEFTADCLTEAGFPSELMPNGSVKTAHGAQYDEFRQASQECDQEFGPLPSAAPASDEELSKFYDLQVESYECLVEHGHNPMPPPSRETYIAQFHTDQAWDAYLPAQQGQPYIDDPACPRPQPEDIEW</sequence>
<feature type="region of interest" description="Disordered" evidence="1">
    <location>
        <begin position="120"/>
        <end position="140"/>
    </location>
</feature>
<dbReference type="EMBL" id="CP099490">
    <property type="protein sequence ID" value="USQ75176.1"/>
    <property type="molecule type" value="Genomic_DNA"/>
</dbReference>
<organism evidence="2 3">
    <name type="scientific">Ornithinimicrobium cryptoxanthini</name>
    <dbReference type="NCBI Taxonomy" id="2934161"/>
    <lineage>
        <taxon>Bacteria</taxon>
        <taxon>Bacillati</taxon>
        <taxon>Actinomycetota</taxon>
        <taxon>Actinomycetes</taxon>
        <taxon>Micrococcales</taxon>
        <taxon>Ornithinimicrobiaceae</taxon>
        <taxon>Ornithinimicrobium</taxon>
    </lineage>
</organism>
<dbReference type="RefSeq" id="WP_252619367.1">
    <property type="nucleotide sequence ID" value="NZ_CP099490.1"/>
</dbReference>